<comment type="caution">
    <text evidence="1">The sequence shown here is derived from an EMBL/GenBank/DDBJ whole genome shotgun (WGS) entry which is preliminary data.</text>
</comment>
<gene>
    <name evidence="1" type="ORF">LCGC14_1156030</name>
</gene>
<evidence type="ECO:0000313" key="1">
    <source>
        <dbReference type="EMBL" id="KKM98620.1"/>
    </source>
</evidence>
<organism evidence="1">
    <name type="scientific">marine sediment metagenome</name>
    <dbReference type="NCBI Taxonomy" id="412755"/>
    <lineage>
        <taxon>unclassified sequences</taxon>
        <taxon>metagenomes</taxon>
        <taxon>ecological metagenomes</taxon>
    </lineage>
</organism>
<accession>A0A0F9PC96</accession>
<protein>
    <submittedName>
        <fullName evidence="1">Uncharacterized protein</fullName>
    </submittedName>
</protein>
<dbReference type="EMBL" id="LAZR01005596">
    <property type="protein sequence ID" value="KKM98620.1"/>
    <property type="molecule type" value="Genomic_DNA"/>
</dbReference>
<proteinExistence type="predicted"/>
<dbReference type="AlphaFoldDB" id="A0A0F9PC96"/>
<reference evidence="1" key="1">
    <citation type="journal article" date="2015" name="Nature">
        <title>Complex archaea that bridge the gap between prokaryotes and eukaryotes.</title>
        <authorList>
            <person name="Spang A."/>
            <person name="Saw J.H."/>
            <person name="Jorgensen S.L."/>
            <person name="Zaremba-Niedzwiedzka K."/>
            <person name="Martijn J."/>
            <person name="Lind A.E."/>
            <person name="van Eijk R."/>
            <person name="Schleper C."/>
            <person name="Guy L."/>
            <person name="Ettema T.J."/>
        </authorList>
    </citation>
    <scope>NUCLEOTIDE SEQUENCE</scope>
</reference>
<name>A0A0F9PC96_9ZZZZ</name>
<sequence>MSDDKLAPVSIGWQDRGHDHGDYGILDDNGNLIAKIVTGLYSHAEQIVRCVNSHDALVEAARRAAELYDRASLGTLEAAAQYGPEYEPPTDADCLKVRGDLEAALALATETKPV</sequence>